<evidence type="ECO:0000313" key="7">
    <source>
        <dbReference type="Proteomes" id="UP000449969"/>
    </source>
</evidence>
<keyword evidence="3" id="KW-0274">FAD</keyword>
<dbReference type="AlphaFoldDB" id="A0A844TLG4"/>
<dbReference type="Pfam" id="PF03486">
    <property type="entry name" value="HI0933_like"/>
    <property type="match status" value="1"/>
</dbReference>
<dbReference type="InterPro" id="IPR036188">
    <property type="entry name" value="FAD/NAD-bd_sf"/>
</dbReference>
<gene>
    <name evidence="6" type="ORF">GPL20_24455</name>
</gene>
<evidence type="ECO:0000256" key="3">
    <source>
        <dbReference type="ARBA" id="ARBA00022827"/>
    </source>
</evidence>
<organism evidence="6 7">
    <name type="scientific">Bradyrhizobium cajani</name>
    <dbReference type="NCBI Taxonomy" id="1928661"/>
    <lineage>
        <taxon>Bacteria</taxon>
        <taxon>Pseudomonadati</taxon>
        <taxon>Pseudomonadota</taxon>
        <taxon>Alphaproteobacteria</taxon>
        <taxon>Hyphomicrobiales</taxon>
        <taxon>Nitrobacteraceae</taxon>
        <taxon>Bradyrhizobium</taxon>
    </lineage>
</organism>
<keyword evidence="2" id="KW-0285">Flavoprotein</keyword>
<dbReference type="OrthoDB" id="5288829at2"/>
<dbReference type="SUPFAM" id="SSF51905">
    <property type="entry name" value="FAD/NAD(P)-binding domain"/>
    <property type="match status" value="1"/>
</dbReference>
<dbReference type="InterPro" id="IPR057661">
    <property type="entry name" value="RsdA/BaiN/AoA(So)_Rossmann"/>
</dbReference>
<dbReference type="Gene3D" id="3.50.50.60">
    <property type="entry name" value="FAD/NAD(P)-binding domain"/>
    <property type="match status" value="1"/>
</dbReference>
<dbReference type="InterPro" id="IPR004792">
    <property type="entry name" value="BaiN-like"/>
</dbReference>
<dbReference type="EMBL" id="WQNE01000022">
    <property type="protein sequence ID" value="MVT76162.1"/>
    <property type="molecule type" value="Genomic_DNA"/>
</dbReference>
<dbReference type="InterPro" id="IPR023166">
    <property type="entry name" value="BaiN-like_dom_sf"/>
</dbReference>
<protein>
    <submittedName>
        <fullName evidence="6">TIGR03862 family flavoprotein</fullName>
    </submittedName>
</protein>
<evidence type="ECO:0000256" key="1">
    <source>
        <dbReference type="ARBA" id="ARBA00001974"/>
    </source>
</evidence>
<name>A0A844TLG4_9BRAD</name>
<dbReference type="Gene3D" id="1.10.8.260">
    <property type="entry name" value="HI0933 insert domain-like"/>
    <property type="match status" value="1"/>
</dbReference>
<dbReference type="InterPro" id="IPR022460">
    <property type="entry name" value="Flavoprotein_PP4765"/>
</dbReference>
<reference evidence="6 7" key="1">
    <citation type="submission" date="2019-12" db="EMBL/GenBank/DDBJ databases">
        <title>Draft genome sequences Bradyrhizobium cajani AMBPC1010, Bradyrhizobium pachyrhizi AMBPC1040 and Bradyrhizobium yuanmingense ALSPC3051, three plant growth promoting strains isolated from nodules of Cajanus cajan L. in Dominican Republic.</title>
        <authorList>
            <person name="Flores-Felix J.D."/>
            <person name="Araujo J."/>
            <person name="Diaz-Alcantara C."/>
            <person name="Gonzalez-Andres F."/>
            <person name="Velazquez E."/>
        </authorList>
    </citation>
    <scope>NUCLEOTIDE SEQUENCE [LARGE SCALE GENOMIC DNA]</scope>
    <source>
        <strain evidence="6 7">1010</strain>
    </source>
</reference>
<dbReference type="Proteomes" id="UP000449969">
    <property type="component" value="Unassembled WGS sequence"/>
</dbReference>
<dbReference type="InterPro" id="IPR055178">
    <property type="entry name" value="RsdA/BaiN/AoA(So)-like_dom"/>
</dbReference>
<dbReference type="NCBIfam" id="TIGR00275">
    <property type="entry name" value="aminoacetone oxidase family FAD-binding enzyme"/>
    <property type="match status" value="1"/>
</dbReference>
<accession>A0A844TLG4</accession>
<dbReference type="SUPFAM" id="SSF160996">
    <property type="entry name" value="HI0933 insert domain-like"/>
    <property type="match status" value="1"/>
</dbReference>
<dbReference type="Pfam" id="PF22780">
    <property type="entry name" value="HI0933_like_1st"/>
    <property type="match status" value="1"/>
</dbReference>
<dbReference type="PANTHER" id="PTHR42887:SF1">
    <property type="entry name" value="BLR3961 PROTEIN"/>
    <property type="match status" value="1"/>
</dbReference>
<keyword evidence="7" id="KW-1185">Reference proteome</keyword>
<sequence length="409" mass="43141">MTTTDNHIAVIGAGPAGLMAAEVLAQGGARVTVYDAMPSAGRKFLMAGRGGLNLTHSEPLPQFMARYRAAARRLQAAIEAFPPDALRAWSEALGEPTFVGTSGRVFPKAFKASPLLRAWLRRLDASGVRFAFRHRWTGWDGEGRLVFQTSEGAGAIAAKAKVLALGGASWPRLGSDGGWVTILADKGIAISPLRPANCGFTVAWSDVFRTRFEGQPLKGIALDFGAHSLRGEAIVTRAGIEGGAIYALSAELREAIAVSGEAVLHVALRPDVDRAELTRRLSASRGKQSFSNFLRKAAQLSPIAVGLLQEATIGTGQSLSAISPERLAALINAVPIKLTGVAPIARAISSAGGISFDELDADYMIRKLPGVFATGEMLDWEAPTGGYLLQASFATGAAAGRGVLEWLRR</sequence>
<dbReference type="PRINTS" id="PR00419">
    <property type="entry name" value="ADXRDTASE"/>
</dbReference>
<dbReference type="RefSeq" id="WP_157332378.1">
    <property type="nucleotide sequence ID" value="NZ_JANADL010000006.1"/>
</dbReference>
<dbReference type="Gene3D" id="2.40.30.10">
    <property type="entry name" value="Translation factors"/>
    <property type="match status" value="1"/>
</dbReference>
<evidence type="ECO:0000256" key="2">
    <source>
        <dbReference type="ARBA" id="ARBA00022630"/>
    </source>
</evidence>
<dbReference type="NCBIfam" id="TIGR03862">
    <property type="entry name" value="flavo_PP4765"/>
    <property type="match status" value="1"/>
</dbReference>
<feature type="domain" description="RsdA/BaiN/AoA(So)-like Rossmann fold-like" evidence="4">
    <location>
        <begin position="7"/>
        <end position="401"/>
    </location>
</feature>
<comment type="cofactor">
    <cofactor evidence="1">
        <name>FAD</name>
        <dbReference type="ChEBI" id="CHEBI:57692"/>
    </cofactor>
</comment>
<evidence type="ECO:0000313" key="6">
    <source>
        <dbReference type="EMBL" id="MVT76162.1"/>
    </source>
</evidence>
<evidence type="ECO:0000259" key="4">
    <source>
        <dbReference type="Pfam" id="PF03486"/>
    </source>
</evidence>
<feature type="domain" description="RsdA/BaiN/AoA(So)-like insert" evidence="5">
    <location>
        <begin position="194"/>
        <end position="349"/>
    </location>
</feature>
<comment type="caution">
    <text evidence="6">The sequence shown here is derived from an EMBL/GenBank/DDBJ whole genome shotgun (WGS) entry which is preliminary data.</text>
</comment>
<proteinExistence type="predicted"/>
<dbReference type="PANTHER" id="PTHR42887">
    <property type="entry name" value="OS12G0638800 PROTEIN"/>
    <property type="match status" value="1"/>
</dbReference>
<evidence type="ECO:0000259" key="5">
    <source>
        <dbReference type="Pfam" id="PF22780"/>
    </source>
</evidence>